<dbReference type="SUPFAM" id="SSF54928">
    <property type="entry name" value="RNA-binding domain, RBD"/>
    <property type="match status" value="2"/>
</dbReference>
<keyword evidence="2 4" id="KW-0694">RNA-binding</keyword>
<evidence type="ECO:0000256" key="3">
    <source>
        <dbReference type="ARBA" id="ARBA00023254"/>
    </source>
</evidence>
<keyword evidence="7" id="KW-1185">Reference proteome</keyword>
<dbReference type="Proteomes" id="UP000836841">
    <property type="component" value="Chromosome 5"/>
</dbReference>
<evidence type="ECO:0000256" key="2">
    <source>
        <dbReference type="ARBA" id="ARBA00022884"/>
    </source>
</evidence>
<name>A0AAU9SKW6_THLAR</name>
<dbReference type="FunFam" id="3.30.70.330:FF:000101">
    <property type="entry name" value="Protein MEI2-like 1"/>
    <property type="match status" value="1"/>
</dbReference>
<reference evidence="6 7" key="1">
    <citation type="submission" date="2022-03" db="EMBL/GenBank/DDBJ databases">
        <authorList>
            <person name="Nunn A."/>
            <person name="Chopra R."/>
            <person name="Nunn A."/>
            <person name="Contreras Garrido A."/>
        </authorList>
    </citation>
    <scope>NUCLEOTIDE SEQUENCE [LARGE SCALE GENOMIC DNA]</scope>
</reference>
<keyword evidence="3" id="KW-0469">Meiosis</keyword>
<dbReference type="InterPro" id="IPR012677">
    <property type="entry name" value="Nucleotide-bd_a/b_plait_sf"/>
</dbReference>
<dbReference type="InterPro" id="IPR007201">
    <property type="entry name" value="Mei2-like_Rrm_C"/>
</dbReference>
<sequence length="526" mass="60166">MSVAGYPGNLNPSAPEFLPANLHPTPFFVPTRIYLPLPPPPPPSFLRFPPNFAGTFPSPSPPPHLPPPSLTPTRALVLFPVPADVSESSIRRDLEVFGEVRGVQMERADEGIVTVHFYNLRHSERALREIRERHMHQEQVRFGHGYTAARGLVSGRIVCVHFVFPQLTAVPEGSNQGSLVIMNLVPTVSCTTLRRIFQVYGEVKEVRETPFKREQRFVEYFDVRDAALALHEMNGKDIAGKQIIIQFSRPGGCNRKHFFSSRFNKSSLFNHHHHPPPPSPPHCHRRIAYPTGQFARREPVKVKSFNLNHQRYEQQQKNINNVKRYSKKKPSDDDGYFTINEDAIFAAESRDDRTTVMIKNIPNKYTQKLFLNMLDTHCNDCNQKIISEGKNTPMSSYDFVYLPIDFSNQCNVGYGFVNMTTPEALWRLYKAFHHQQWGAFRSKKICEVTYARLQGVESLKEHFKNSRLPGVEMEKCMPVMFSPPRDGLLLTEPTSVVVAFRDKPVEDSCHSRDETDISCSSFRQED</sequence>
<dbReference type="Gene3D" id="3.30.70.330">
    <property type="match status" value="2"/>
</dbReference>
<evidence type="ECO:0000313" key="7">
    <source>
        <dbReference type="Proteomes" id="UP000836841"/>
    </source>
</evidence>
<proteinExistence type="predicted"/>
<dbReference type="CDD" id="cd12530">
    <property type="entry name" value="RRM3_EAR1_like"/>
    <property type="match status" value="1"/>
</dbReference>
<evidence type="ECO:0000259" key="5">
    <source>
        <dbReference type="PROSITE" id="PS50102"/>
    </source>
</evidence>
<dbReference type="FunFam" id="3.30.70.330:FF:001402">
    <property type="entry name" value="Terminal EAR1-like 1"/>
    <property type="match status" value="1"/>
</dbReference>
<organism evidence="6 7">
    <name type="scientific">Thlaspi arvense</name>
    <name type="common">Field penny-cress</name>
    <dbReference type="NCBI Taxonomy" id="13288"/>
    <lineage>
        <taxon>Eukaryota</taxon>
        <taxon>Viridiplantae</taxon>
        <taxon>Streptophyta</taxon>
        <taxon>Embryophyta</taxon>
        <taxon>Tracheophyta</taxon>
        <taxon>Spermatophyta</taxon>
        <taxon>Magnoliopsida</taxon>
        <taxon>eudicotyledons</taxon>
        <taxon>Gunneridae</taxon>
        <taxon>Pentapetalae</taxon>
        <taxon>rosids</taxon>
        <taxon>malvids</taxon>
        <taxon>Brassicales</taxon>
        <taxon>Brassicaceae</taxon>
        <taxon>Thlaspideae</taxon>
        <taxon>Thlaspi</taxon>
    </lineage>
</organism>
<dbReference type="InterPro" id="IPR000504">
    <property type="entry name" value="RRM_dom"/>
</dbReference>
<evidence type="ECO:0000256" key="1">
    <source>
        <dbReference type="ARBA" id="ARBA00022737"/>
    </source>
</evidence>
<dbReference type="PROSITE" id="PS50102">
    <property type="entry name" value="RRM"/>
    <property type="match status" value="2"/>
</dbReference>
<dbReference type="AlphaFoldDB" id="A0AAU9SKW6"/>
<dbReference type="InterPro" id="IPR034458">
    <property type="entry name" value="EAR1-like_RRM3"/>
</dbReference>
<dbReference type="EMBL" id="OU466861">
    <property type="protein sequence ID" value="CAH2065987.1"/>
    <property type="molecule type" value="Genomic_DNA"/>
</dbReference>
<dbReference type="InterPro" id="IPR035979">
    <property type="entry name" value="RBD_domain_sf"/>
</dbReference>
<keyword evidence="1" id="KW-0677">Repeat</keyword>
<feature type="domain" description="RRM" evidence="5">
    <location>
        <begin position="74"/>
        <end position="147"/>
    </location>
</feature>
<gene>
    <name evidence="6" type="ORF">TAV2_LOCUS16679</name>
</gene>
<dbReference type="GO" id="GO:0003723">
    <property type="term" value="F:RNA binding"/>
    <property type="evidence" value="ECO:0007669"/>
    <property type="project" value="UniProtKB-UniRule"/>
</dbReference>
<dbReference type="PANTHER" id="PTHR23189">
    <property type="entry name" value="RNA RECOGNITION MOTIF-CONTAINING"/>
    <property type="match status" value="1"/>
</dbReference>
<dbReference type="GO" id="GO:0051321">
    <property type="term" value="P:meiotic cell cycle"/>
    <property type="evidence" value="ECO:0007669"/>
    <property type="project" value="UniProtKB-KW"/>
</dbReference>
<feature type="domain" description="RRM" evidence="5">
    <location>
        <begin position="177"/>
        <end position="250"/>
    </location>
</feature>
<accession>A0AAU9SKW6</accession>
<dbReference type="Pfam" id="PF00076">
    <property type="entry name" value="RRM_1"/>
    <property type="match status" value="1"/>
</dbReference>
<evidence type="ECO:0000256" key="4">
    <source>
        <dbReference type="PROSITE-ProRule" id="PRU00176"/>
    </source>
</evidence>
<protein>
    <recommendedName>
        <fullName evidence="5">RRM domain-containing protein</fullName>
    </recommendedName>
</protein>
<evidence type="ECO:0000313" key="6">
    <source>
        <dbReference type="EMBL" id="CAH2065987.1"/>
    </source>
</evidence>
<dbReference type="SMART" id="SM00360">
    <property type="entry name" value="RRM"/>
    <property type="match status" value="2"/>
</dbReference>
<dbReference type="Pfam" id="PF04059">
    <property type="entry name" value="RRM_2"/>
    <property type="match status" value="1"/>
</dbReference>